<gene>
    <name evidence="4" type="ORF">GCM10009827_003060</name>
</gene>
<dbReference type="Pfam" id="PF08220">
    <property type="entry name" value="HTH_DeoR"/>
    <property type="match status" value="1"/>
</dbReference>
<proteinExistence type="predicted"/>
<protein>
    <recommendedName>
        <fullName evidence="3">HTH deoR-type domain-containing protein</fullName>
    </recommendedName>
</protein>
<dbReference type="InterPro" id="IPR036390">
    <property type="entry name" value="WH_DNA-bd_sf"/>
</dbReference>
<dbReference type="Proteomes" id="UP001501470">
    <property type="component" value="Unassembled WGS sequence"/>
</dbReference>
<evidence type="ECO:0000256" key="2">
    <source>
        <dbReference type="ARBA" id="ARBA00023163"/>
    </source>
</evidence>
<dbReference type="PROSITE" id="PS51000">
    <property type="entry name" value="HTH_DEOR_2"/>
    <property type="match status" value="1"/>
</dbReference>
<evidence type="ECO:0000313" key="4">
    <source>
        <dbReference type="EMBL" id="GAA1499721.1"/>
    </source>
</evidence>
<keyword evidence="5" id="KW-1185">Reference proteome</keyword>
<keyword evidence="2" id="KW-0804">Transcription</keyword>
<dbReference type="SMART" id="SM00420">
    <property type="entry name" value="HTH_DEOR"/>
    <property type="match status" value="1"/>
</dbReference>
<evidence type="ECO:0000259" key="3">
    <source>
        <dbReference type="PROSITE" id="PS51000"/>
    </source>
</evidence>
<comment type="caution">
    <text evidence="4">The sequence shown here is derived from an EMBL/GenBank/DDBJ whole genome shotgun (WGS) entry which is preliminary data.</text>
</comment>
<dbReference type="EMBL" id="BAAAQD010000001">
    <property type="protein sequence ID" value="GAA1499721.1"/>
    <property type="molecule type" value="Genomic_DNA"/>
</dbReference>
<evidence type="ECO:0000313" key="5">
    <source>
        <dbReference type="Proteomes" id="UP001501470"/>
    </source>
</evidence>
<accession>A0ABN1ZIJ3</accession>
<organism evidence="4 5">
    <name type="scientific">Dactylosporangium maewongense</name>
    <dbReference type="NCBI Taxonomy" id="634393"/>
    <lineage>
        <taxon>Bacteria</taxon>
        <taxon>Bacillati</taxon>
        <taxon>Actinomycetota</taxon>
        <taxon>Actinomycetes</taxon>
        <taxon>Micromonosporales</taxon>
        <taxon>Micromonosporaceae</taxon>
        <taxon>Dactylosporangium</taxon>
    </lineage>
</organism>
<reference evidence="4 5" key="1">
    <citation type="journal article" date="2019" name="Int. J. Syst. Evol. Microbiol.">
        <title>The Global Catalogue of Microorganisms (GCM) 10K type strain sequencing project: providing services to taxonomists for standard genome sequencing and annotation.</title>
        <authorList>
            <consortium name="The Broad Institute Genomics Platform"/>
            <consortium name="The Broad Institute Genome Sequencing Center for Infectious Disease"/>
            <person name="Wu L."/>
            <person name="Ma J."/>
        </authorList>
    </citation>
    <scope>NUCLEOTIDE SEQUENCE [LARGE SCALE GENOMIC DNA]</scope>
    <source>
        <strain evidence="4 5">JCM 15933</strain>
    </source>
</reference>
<keyword evidence="1" id="KW-0805">Transcription regulation</keyword>
<dbReference type="InterPro" id="IPR001034">
    <property type="entry name" value="DeoR_HTH"/>
</dbReference>
<dbReference type="SUPFAM" id="SSF46785">
    <property type="entry name" value="Winged helix' DNA-binding domain"/>
    <property type="match status" value="1"/>
</dbReference>
<evidence type="ECO:0000256" key="1">
    <source>
        <dbReference type="ARBA" id="ARBA00023015"/>
    </source>
</evidence>
<dbReference type="RefSeq" id="WP_344498654.1">
    <property type="nucleotide sequence ID" value="NZ_BAAAQD010000001.1"/>
</dbReference>
<name>A0ABN1ZIJ3_9ACTN</name>
<feature type="domain" description="HTH deoR-type" evidence="3">
    <location>
        <begin position="17"/>
        <end position="72"/>
    </location>
</feature>
<sequence>MPNPEPTTESSPEPLLPAVRHQRIIELLAQTEYVTIADVRNATGASLATTQRDLARLATTGALARVRGGATRPQPPRGEARLLAACLTRVRHALDRHDLTTAENALHQALDACARLRRG</sequence>